<keyword evidence="1" id="KW-0315">Glutamine amidotransferase</keyword>
<organism evidence="3 4">
    <name type="scientific">Hymenobacter polaris</name>
    <dbReference type="NCBI Taxonomy" id="2682546"/>
    <lineage>
        <taxon>Bacteria</taxon>
        <taxon>Pseudomonadati</taxon>
        <taxon>Bacteroidota</taxon>
        <taxon>Cytophagia</taxon>
        <taxon>Cytophagales</taxon>
        <taxon>Hymenobacteraceae</taxon>
        <taxon>Hymenobacter</taxon>
    </lineage>
</organism>
<dbReference type="Proteomes" id="UP000559626">
    <property type="component" value="Unassembled WGS sequence"/>
</dbReference>
<reference evidence="3 4" key="1">
    <citation type="submission" date="2020-04" db="EMBL/GenBank/DDBJ databases">
        <title>Hymenobacter polaris sp. nov., isolated from Arctic soil.</title>
        <authorList>
            <person name="Dahal R.H."/>
        </authorList>
    </citation>
    <scope>NUCLEOTIDE SEQUENCE [LARGE SCALE GENOMIC DNA]</scope>
    <source>
        <strain evidence="3 4">RP-2-7</strain>
    </source>
</reference>
<evidence type="ECO:0000313" key="3">
    <source>
        <dbReference type="EMBL" id="NML65170.1"/>
    </source>
</evidence>
<dbReference type="InterPro" id="IPR017926">
    <property type="entry name" value="GATASE"/>
</dbReference>
<dbReference type="GO" id="GO:0046654">
    <property type="term" value="P:tetrahydrofolate biosynthetic process"/>
    <property type="evidence" value="ECO:0007669"/>
    <property type="project" value="TreeGrafter"/>
</dbReference>
<dbReference type="Gene3D" id="3.40.50.880">
    <property type="match status" value="1"/>
</dbReference>
<dbReference type="PRINTS" id="PR00097">
    <property type="entry name" value="ANTSNTHASEII"/>
</dbReference>
<protein>
    <submittedName>
        <fullName evidence="3">Aminodeoxychorismate/anthranilate synthase component II</fullName>
    </submittedName>
</protein>
<dbReference type="CDD" id="cd01743">
    <property type="entry name" value="GATase1_Anthranilate_Synthase"/>
    <property type="match status" value="1"/>
</dbReference>
<dbReference type="InterPro" id="IPR006221">
    <property type="entry name" value="TrpG/PapA_dom"/>
</dbReference>
<dbReference type="GO" id="GO:0046820">
    <property type="term" value="F:4-amino-4-deoxychorismate synthase activity"/>
    <property type="evidence" value="ECO:0007669"/>
    <property type="project" value="TreeGrafter"/>
</dbReference>
<dbReference type="NCBIfam" id="TIGR00566">
    <property type="entry name" value="trpG_papA"/>
    <property type="match status" value="1"/>
</dbReference>
<gene>
    <name evidence="3" type="ORF">HHL22_08130</name>
</gene>
<dbReference type="PROSITE" id="PS51273">
    <property type="entry name" value="GATASE_TYPE_1"/>
    <property type="match status" value="1"/>
</dbReference>
<sequence>MVCVVDNYDSFTYNIVHYLHELGAEVRVVLNDELSTPAVLALAPTHLVLSPGPGRPQDAGISRELLLAAARQGLPTLGICLGHELIGEAFGGCVKHARRVMHGKASPIQHTGRGLFVDIPQAFLAGRYHSLIVEPASLPECLAITAWTATPDKEVDEIMGLAHQELPIYGVQFHPESILTAHGHQLLSTFLKT</sequence>
<dbReference type="FunFam" id="3.40.50.880:FF:000003">
    <property type="entry name" value="Anthranilate synthase component II"/>
    <property type="match status" value="1"/>
</dbReference>
<dbReference type="RefSeq" id="WP_169531016.1">
    <property type="nucleotide sequence ID" value="NZ_JABBGH010000001.1"/>
</dbReference>
<proteinExistence type="predicted"/>
<dbReference type="PRINTS" id="PR00096">
    <property type="entry name" value="GATASE"/>
</dbReference>
<dbReference type="GO" id="GO:0000162">
    <property type="term" value="P:L-tryptophan biosynthetic process"/>
    <property type="evidence" value="ECO:0007669"/>
    <property type="project" value="TreeGrafter"/>
</dbReference>
<dbReference type="InterPro" id="IPR050472">
    <property type="entry name" value="Anth_synth/Amidotransfase"/>
</dbReference>
<dbReference type="GO" id="GO:0005829">
    <property type="term" value="C:cytosol"/>
    <property type="evidence" value="ECO:0007669"/>
    <property type="project" value="TreeGrafter"/>
</dbReference>
<keyword evidence="4" id="KW-1185">Reference proteome</keyword>
<name>A0A7Y0AD70_9BACT</name>
<dbReference type="InterPro" id="IPR029062">
    <property type="entry name" value="Class_I_gatase-like"/>
</dbReference>
<accession>A0A7Y0AD70</accession>
<comment type="caution">
    <text evidence="3">The sequence shown here is derived from an EMBL/GenBank/DDBJ whole genome shotgun (WGS) entry which is preliminary data.</text>
</comment>
<dbReference type="SUPFAM" id="SSF52317">
    <property type="entry name" value="Class I glutamine amidotransferase-like"/>
    <property type="match status" value="1"/>
</dbReference>
<evidence type="ECO:0000256" key="1">
    <source>
        <dbReference type="ARBA" id="ARBA00022962"/>
    </source>
</evidence>
<dbReference type="EMBL" id="JABBGH010000001">
    <property type="protein sequence ID" value="NML65170.1"/>
    <property type="molecule type" value="Genomic_DNA"/>
</dbReference>
<dbReference type="PANTHER" id="PTHR43418:SF4">
    <property type="entry name" value="MULTIFUNCTIONAL TRYPTOPHAN BIOSYNTHESIS PROTEIN"/>
    <property type="match status" value="1"/>
</dbReference>
<dbReference type="Pfam" id="PF00117">
    <property type="entry name" value="GATase"/>
    <property type="match status" value="1"/>
</dbReference>
<feature type="domain" description="Glutamine amidotransferase" evidence="2">
    <location>
        <begin position="4"/>
        <end position="191"/>
    </location>
</feature>
<evidence type="ECO:0000313" key="4">
    <source>
        <dbReference type="Proteomes" id="UP000559626"/>
    </source>
</evidence>
<dbReference type="PRINTS" id="PR00099">
    <property type="entry name" value="CPSGATASE"/>
</dbReference>
<evidence type="ECO:0000259" key="2">
    <source>
        <dbReference type="Pfam" id="PF00117"/>
    </source>
</evidence>
<dbReference type="GO" id="GO:0004049">
    <property type="term" value="F:anthranilate synthase activity"/>
    <property type="evidence" value="ECO:0007669"/>
    <property type="project" value="TreeGrafter"/>
</dbReference>
<dbReference type="AlphaFoldDB" id="A0A7Y0AD70"/>
<dbReference type="PANTHER" id="PTHR43418">
    <property type="entry name" value="MULTIFUNCTIONAL TRYPTOPHAN BIOSYNTHESIS PROTEIN-RELATED"/>
    <property type="match status" value="1"/>
</dbReference>